<feature type="transmembrane region" description="Helical" evidence="1">
    <location>
        <begin position="66"/>
        <end position="87"/>
    </location>
</feature>
<evidence type="ECO:0000313" key="2">
    <source>
        <dbReference type="EMBL" id="GAA4535242.1"/>
    </source>
</evidence>
<reference evidence="3" key="1">
    <citation type="journal article" date="2019" name="Int. J. Syst. Evol. Microbiol.">
        <title>The Global Catalogue of Microorganisms (GCM) 10K type strain sequencing project: providing services to taxonomists for standard genome sequencing and annotation.</title>
        <authorList>
            <consortium name="The Broad Institute Genomics Platform"/>
            <consortium name="The Broad Institute Genome Sequencing Center for Infectious Disease"/>
            <person name="Wu L."/>
            <person name="Ma J."/>
        </authorList>
    </citation>
    <scope>NUCLEOTIDE SEQUENCE [LARGE SCALE GENOMIC DNA]</scope>
    <source>
        <strain evidence="3">JCM 17906</strain>
    </source>
</reference>
<feature type="transmembrane region" description="Helical" evidence="1">
    <location>
        <begin position="116"/>
        <end position="139"/>
    </location>
</feature>
<dbReference type="EMBL" id="BAABGT010000002">
    <property type="protein sequence ID" value="GAA4535242.1"/>
    <property type="molecule type" value="Genomic_DNA"/>
</dbReference>
<keyword evidence="1" id="KW-0472">Membrane</keyword>
<feature type="transmembrane region" description="Helical" evidence="1">
    <location>
        <begin position="42"/>
        <end position="60"/>
    </location>
</feature>
<keyword evidence="1" id="KW-1133">Transmembrane helix</keyword>
<evidence type="ECO:0000313" key="3">
    <source>
        <dbReference type="Proteomes" id="UP001501598"/>
    </source>
</evidence>
<feature type="transmembrane region" description="Helical" evidence="1">
    <location>
        <begin position="6"/>
        <end position="22"/>
    </location>
</feature>
<evidence type="ECO:0000256" key="1">
    <source>
        <dbReference type="SAM" id="Phobius"/>
    </source>
</evidence>
<comment type="caution">
    <text evidence="2">The sequence shown here is derived from an EMBL/GenBank/DDBJ whole genome shotgun (WGS) entry which is preliminary data.</text>
</comment>
<name>A0ABP8RCI9_9PSEU</name>
<dbReference type="RefSeq" id="WP_345411446.1">
    <property type="nucleotide sequence ID" value="NZ_BAABGT010000002.1"/>
</dbReference>
<proteinExistence type="predicted"/>
<accession>A0ABP8RCI9</accession>
<dbReference type="Proteomes" id="UP001501598">
    <property type="component" value="Unassembled WGS sequence"/>
</dbReference>
<protein>
    <submittedName>
        <fullName evidence="2">Uncharacterized protein</fullName>
    </submittedName>
</protein>
<organism evidence="2 3">
    <name type="scientific">Pseudonocardia xishanensis</name>
    <dbReference type="NCBI Taxonomy" id="630995"/>
    <lineage>
        <taxon>Bacteria</taxon>
        <taxon>Bacillati</taxon>
        <taxon>Actinomycetota</taxon>
        <taxon>Actinomycetes</taxon>
        <taxon>Pseudonocardiales</taxon>
        <taxon>Pseudonocardiaceae</taxon>
        <taxon>Pseudonocardia</taxon>
    </lineage>
</organism>
<keyword evidence="3" id="KW-1185">Reference proteome</keyword>
<feature type="transmembrane region" description="Helical" evidence="1">
    <location>
        <begin position="92"/>
        <end position="110"/>
    </location>
</feature>
<keyword evidence="1" id="KW-0812">Transmembrane</keyword>
<sequence length="143" mass="14532">MTTLLSALLPLLFLGGLLAVLLRGRPLRFRPGAAMMRFRSPAGPLVATWLALVAATWGLLDAAANGWLPLPPAVLVTLMVAAVVGLVVAERVTLFVLALAGLAAQLGGIAEDHGLPAAIIVIAGAGLVTWLFGAARGLLGGAR</sequence>
<gene>
    <name evidence="2" type="ORF">GCM10023175_00550</name>
</gene>